<dbReference type="EMBL" id="VIQT01000002">
    <property type="protein sequence ID" value="NDO37799.1"/>
    <property type="molecule type" value="Genomic_DNA"/>
</dbReference>
<feature type="compositionally biased region" description="Polar residues" evidence="1">
    <location>
        <begin position="151"/>
        <end position="171"/>
    </location>
</feature>
<organism evidence="4 5">
    <name type="scientific">Anaerotruncus colihominis</name>
    <dbReference type="NCBI Taxonomy" id="169435"/>
    <lineage>
        <taxon>Bacteria</taxon>
        <taxon>Bacillati</taxon>
        <taxon>Bacillota</taxon>
        <taxon>Clostridia</taxon>
        <taxon>Eubacteriales</taxon>
        <taxon>Oscillospiraceae</taxon>
        <taxon>Anaerotruncus</taxon>
    </lineage>
</organism>
<dbReference type="Pfam" id="PF19481">
    <property type="entry name" value="DUF6017"/>
    <property type="match status" value="1"/>
</dbReference>
<feature type="domain" description="Replication initiator A N-terminal" evidence="2">
    <location>
        <begin position="19"/>
        <end position="93"/>
    </location>
</feature>
<reference evidence="4 5" key="1">
    <citation type="submission" date="2019-06" db="EMBL/GenBank/DDBJ databases">
        <title>Draft genome sequences of 15 bacterial species constituting the stable defined intestinal microbiota of the GM15 gnotobiotic mouse model.</title>
        <authorList>
            <person name="Elie C."/>
            <person name="Mathieu A."/>
            <person name="Saliou A."/>
            <person name="Darnaud M."/>
            <person name="Leulier F."/>
            <person name="Tamellini A."/>
        </authorList>
    </citation>
    <scope>NUCLEOTIDE SEQUENCE [LARGE SCALE GENOMIC DNA]</scope>
    <source>
        <strain evidence="4 5">JM4-15</strain>
    </source>
</reference>
<feature type="region of interest" description="Disordered" evidence="1">
    <location>
        <begin position="125"/>
        <end position="201"/>
    </location>
</feature>
<comment type="caution">
    <text evidence="4">The sequence shown here is derived from an EMBL/GenBank/DDBJ whole genome shotgun (WGS) entry which is preliminary data.</text>
</comment>
<evidence type="ECO:0000259" key="3">
    <source>
        <dbReference type="Pfam" id="PF19481"/>
    </source>
</evidence>
<feature type="domain" description="DUF6017" evidence="3">
    <location>
        <begin position="193"/>
        <end position="324"/>
    </location>
</feature>
<protein>
    <submittedName>
        <fullName evidence="4">Replication initiator protein A</fullName>
    </submittedName>
</protein>
<evidence type="ECO:0000313" key="4">
    <source>
        <dbReference type="EMBL" id="NDO37799.1"/>
    </source>
</evidence>
<evidence type="ECO:0000313" key="5">
    <source>
        <dbReference type="Proteomes" id="UP000462501"/>
    </source>
</evidence>
<evidence type="ECO:0000256" key="1">
    <source>
        <dbReference type="SAM" id="MobiDB-lite"/>
    </source>
</evidence>
<name>A0A845SLU9_9FIRM</name>
<accession>A0A845SLU9</accession>
<dbReference type="RefSeq" id="WP_162220281.1">
    <property type="nucleotide sequence ID" value="NZ_JANJZM010000008.1"/>
</dbReference>
<sequence>MPETLNLNYYYGNEAEQYSFYRIPKIHLTDRRYKGVSLEAKVLYGLLLDRMGLSARNGWLDDNGRVFLYFTQEEAITMLGCGKDKVTKLFRELEGIGLVERKKQGQGHPARIYVKNFILEPEPSAPVQTAENQQSRPLGSAAVKTAEKPQSAPQKTSGQECGISAPNNTDINKTEKSDTDLSIAPPTPSARSFPAGKRAPRRMGLDEMESYRELILENIDYDILLERNPYDKDLLDGYVELMLEICCSTRESVRICGQEVPTEVVKGRFLKLNSEHIGYVMDSLRSNTAKIGNIKAYTLAALYNAPVTMGQYYTSLVSHDMAHGLLDG</sequence>
<evidence type="ECO:0000259" key="2">
    <source>
        <dbReference type="Pfam" id="PF06970"/>
    </source>
</evidence>
<dbReference type="Pfam" id="PF06970">
    <property type="entry name" value="RepA_N"/>
    <property type="match status" value="1"/>
</dbReference>
<proteinExistence type="predicted"/>
<dbReference type="AlphaFoldDB" id="A0A845SLU9"/>
<dbReference type="InterPro" id="IPR010724">
    <property type="entry name" value="RepA_N"/>
</dbReference>
<feature type="compositionally biased region" description="Polar residues" evidence="1">
    <location>
        <begin position="126"/>
        <end position="137"/>
    </location>
</feature>
<dbReference type="Proteomes" id="UP000462501">
    <property type="component" value="Unassembled WGS sequence"/>
</dbReference>
<gene>
    <name evidence="4" type="ORF">FMM72_00800</name>
</gene>
<dbReference type="InterPro" id="IPR046059">
    <property type="entry name" value="DUF6017"/>
</dbReference>